<evidence type="ECO:0008006" key="4">
    <source>
        <dbReference type="Google" id="ProtNLM"/>
    </source>
</evidence>
<feature type="region of interest" description="Disordered" evidence="1">
    <location>
        <begin position="23"/>
        <end position="54"/>
    </location>
</feature>
<dbReference type="Gene3D" id="3.30.40.10">
    <property type="entry name" value="Zinc/RING finger domain, C3HC4 (zinc finger)"/>
    <property type="match status" value="1"/>
</dbReference>
<proteinExistence type="predicted"/>
<protein>
    <recommendedName>
        <fullName evidence="4">PHD finger protein 12</fullName>
    </recommendedName>
</protein>
<accession>A0ABN9MQQ3</accession>
<dbReference type="InterPro" id="IPR013083">
    <property type="entry name" value="Znf_RING/FYVE/PHD"/>
</dbReference>
<dbReference type="PANTHER" id="PTHR46309:SF1">
    <property type="entry name" value="PHD FINGER PROTEIN 12"/>
    <property type="match status" value="1"/>
</dbReference>
<dbReference type="Proteomes" id="UP001176940">
    <property type="component" value="Unassembled WGS sequence"/>
</dbReference>
<dbReference type="InterPro" id="IPR042163">
    <property type="entry name" value="PHF12"/>
</dbReference>
<organism evidence="2 3">
    <name type="scientific">Ranitomeya imitator</name>
    <name type="common">mimic poison frog</name>
    <dbReference type="NCBI Taxonomy" id="111125"/>
    <lineage>
        <taxon>Eukaryota</taxon>
        <taxon>Metazoa</taxon>
        <taxon>Chordata</taxon>
        <taxon>Craniata</taxon>
        <taxon>Vertebrata</taxon>
        <taxon>Euteleostomi</taxon>
        <taxon>Amphibia</taxon>
        <taxon>Batrachia</taxon>
        <taxon>Anura</taxon>
        <taxon>Neobatrachia</taxon>
        <taxon>Hyloidea</taxon>
        <taxon>Dendrobatidae</taxon>
        <taxon>Dendrobatinae</taxon>
        <taxon>Ranitomeya</taxon>
    </lineage>
</organism>
<feature type="non-terminal residue" evidence="2">
    <location>
        <position position="78"/>
    </location>
</feature>
<dbReference type="EMBL" id="CAUEEQ010075476">
    <property type="protein sequence ID" value="CAJ0966594.1"/>
    <property type="molecule type" value="Genomic_DNA"/>
</dbReference>
<dbReference type="PANTHER" id="PTHR46309">
    <property type="entry name" value="PHD FINGER PROTEIN 12"/>
    <property type="match status" value="1"/>
</dbReference>
<name>A0ABN9MQQ3_9NEOB</name>
<evidence type="ECO:0000256" key="1">
    <source>
        <dbReference type="SAM" id="MobiDB-lite"/>
    </source>
</evidence>
<dbReference type="InterPro" id="IPR011011">
    <property type="entry name" value="Znf_FYVE_PHD"/>
</dbReference>
<comment type="caution">
    <text evidence="2">The sequence shown here is derived from an EMBL/GenBank/DDBJ whole genome shotgun (WGS) entry which is preliminary data.</text>
</comment>
<reference evidence="2" key="1">
    <citation type="submission" date="2023-07" db="EMBL/GenBank/DDBJ databases">
        <authorList>
            <person name="Stuckert A."/>
        </authorList>
    </citation>
    <scope>NUCLEOTIDE SEQUENCE</scope>
</reference>
<keyword evidence="3" id="KW-1185">Reference proteome</keyword>
<sequence>MEAKTIVYDLDTSGGLMEQIQALLAPPKSEEGEKKSKRPEKEPRRSGRATNHDSCDSCKEGGDLLCCDHCPAAFHLQC</sequence>
<evidence type="ECO:0000313" key="2">
    <source>
        <dbReference type="EMBL" id="CAJ0966594.1"/>
    </source>
</evidence>
<evidence type="ECO:0000313" key="3">
    <source>
        <dbReference type="Proteomes" id="UP001176940"/>
    </source>
</evidence>
<gene>
    <name evidence="2" type="ORF">RIMI_LOCUS21445602</name>
</gene>
<feature type="compositionally biased region" description="Basic and acidic residues" evidence="1">
    <location>
        <begin position="28"/>
        <end position="54"/>
    </location>
</feature>
<dbReference type="SUPFAM" id="SSF57903">
    <property type="entry name" value="FYVE/PHD zinc finger"/>
    <property type="match status" value="1"/>
</dbReference>